<dbReference type="PROSITE" id="PS50928">
    <property type="entry name" value="ABC_TM1"/>
    <property type="match status" value="1"/>
</dbReference>
<evidence type="ECO:0000256" key="7">
    <source>
        <dbReference type="RuleBase" id="RU363032"/>
    </source>
</evidence>
<accession>A0A0D6JUB9</accession>
<organism evidence="9 10">
    <name type="scientific">Haloferax massiliensis</name>
    <dbReference type="NCBI Taxonomy" id="1476858"/>
    <lineage>
        <taxon>Archaea</taxon>
        <taxon>Methanobacteriati</taxon>
        <taxon>Methanobacteriota</taxon>
        <taxon>Stenosarchaea group</taxon>
        <taxon>Halobacteria</taxon>
        <taxon>Halobacteriales</taxon>
        <taxon>Haloferacaceae</taxon>
        <taxon>Haloferax</taxon>
    </lineage>
</organism>
<dbReference type="PANTHER" id="PTHR30193">
    <property type="entry name" value="ABC TRANSPORTER PERMEASE PROTEIN"/>
    <property type="match status" value="1"/>
</dbReference>
<comment type="subcellular location">
    <subcellularLocation>
        <location evidence="1 7">Cell membrane</location>
        <topology evidence="1 7">Multi-pass membrane protein</topology>
    </subcellularLocation>
</comment>
<feature type="domain" description="ABC transmembrane type-1" evidence="8">
    <location>
        <begin position="89"/>
        <end position="301"/>
    </location>
</feature>
<reference evidence="10" key="1">
    <citation type="submission" date="2015-03" db="EMBL/GenBank/DDBJ databases">
        <authorList>
            <person name="Urmite Genomes"/>
        </authorList>
    </citation>
    <scope>NUCLEOTIDE SEQUENCE [LARGE SCALE GENOMIC DNA]</scope>
    <source>
        <strain evidence="10">Arc-Hr</strain>
    </source>
</reference>
<dbReference type="GO" id="GO:0055085">
    <property type="term" value="P:transmembrane transport"/>
    <property type="evidence" value="ECO:0007669"/>
    <property type="project" value="InterPro"/>
</dbReference>
<dbReference type="SUPFAM" id="SSF161098">
    <property type="entry name" value="MetI-like"/>
    <property type="match status" value="1"/>
</dbReference>
<protein>
    <submittedName>
        <fullName evidence="9">Lactose transport system permease protein LacF</fullName>
    </submittedName>
</protein>
<evidence type="ECO:0000256" key="2">
    <source>
        <dbReference type="ARBA" id="ARBA00022448"/>
    </source>
</evidence>
<dbReference type="InterPro" id="IPR035906">
    <property type="entry name" value="MetI-like_sf"/>
</dbReference>
<keyword evidence="4 7" id="KW-0812">Transmembrane</keyword>
<dbReference type="CDD" id="cd06261">
    <property type="entry name" value="TM_PBP2"/>
    <property type="match status" value="1"/>
</dbReference>
<dbReference type="EMBL" id="CSTE01000003">
    <property type="protein sequence ID" value="CQR52169.1"/>
    <property type="molecule type" value="Genomic_DNA"/>
</dbReference>
<evidence type="ECO:0000256" key="5">
    <source>
        <dbReference type="ARBA" id="ARBA00022989"/>
    </source>
</evidence>
<evidence type="ECO:0000256" key="3">
    <source>
        <dbReference type="ARBA" id="ARBA00022475"/>
    </source>
</evidence>
<keyword evidence="3" id="KW-1003">Cell membrane</keyword>
<dbReference type="AlphaFoldDB" id="A0A0D6JUB9"/>
<gene>
    <name evidence="9" type="primary">lacF_1</name>
    <name evidence="9" type="ORF">BN996_03014</name>
</gene>
<feature type="transmembrane region" description="Helical" evidence="7">
    <location>
        <begin position="174"/>
        <end position="198"/>
    </location>
</feature>
<evidence type="ECO:0000313" key="10">
    <source>
        <dbReference type="Proteomes" id="UP000198902"/>
    </source>
</evidence>
<feature type="transmembrane region" description="Helical" evidence="7">
    <location>
        <begin position="30"/>
        <end position="49"/>
    </location>
</feature>
<dbReference type="Proteomes" id="UP000198902">
    <property type="component" value="Unassembled WGS sequence"/>
</dbReference>
<evidence type="ECO:0000259" key="8">
    <source>
        <dbReference type="PROSITE" id="PS50928"/>
    </source>
</evidence>
<keyword evidence="6 7" id="KW-0472">Membrane</keyword>
<evidence type="ECO:0000256" key="6">
    <source>
        <dbReference type="ARBA" id="ARBA00023136"/>
    </source>
</evidence>
<feature type="transmembrane region" description="Helical" evidence="7">
    <location>
        <begin position="93"/>
        <end position="114"/>
    </location>
</feature>
<dbReference type="GO" id="GO:0005886">
    <property type="term" value="C:plasma membrane"/>
    <property type="evidence" value="ECO:0007669"/>
    <property type="project" value="UniProtKB-SubCell"/>
</dbReference>
<feature type="transmembrane region" description="Helical" evidence="7">
    <location>
        <begin position="280"/>
        <end position="302"/>
    </location>
</feature>
<keyword evidence="10" id="KW-1185">Reference proteome</keyword>
<dbReference type="PANTHER" id="PTHR30193:SF37">
    <property type="entry name" value="INNER MEMBRANE ABC TRANSPORTER PERMEASE PROTEIN YCJO"/>
    <property type="match status" value="1"/>
</dbReference>
<evidence type="ECO:0000256" key="4">
    <source>
        <dbReference type="ARBA" id="ARBA00022692"/>
    </source>
</evidence>
<proteinExistence type="inferred from homology"/>
<sequence length="310" mass="34660">MGIAERITGGETAANSKTIMGFRKETIEGALWSLPYLAVFTVFLVWPAVRGLYMSLHTYPNKFDLTQTEWVGLQNYVELFQDPVFYNAMEGTLLFVAVSVPALVLLGLVMALGVNRDVAGKRTLRAIYFSPYVLTVAVVALVWGQVYSQSYGLINYYLGFVMENPPGWLTSSDLVMASLAFMTVWWLVGFNFVIFLAARQSIPERLYEAARLDGATGWRAFKDITLPQMRNSVVFVVMVQFILQFQVFAQPYIMTQGGPSDSSDTLVYYLYRSAFSQQQFGYGAAMGYVLVAILILIAIVNFKVIGDSND</sequence>
<dbReference type="InterPro" id="IPR000515">
    <property type="entry name" value="MetI-like"/>
</dbReference>
<name>A0A0D6JUB9_9EURY</name>
<keyword evidence="2 7" id="KW-0813">Transport</keyword>
<evidence type="ECO:0000313" key="9">
    <source>
        <dbReference type="EMBL" id="CQR52169.1"/>
    </source>
</evidence>
<dbReference type="Gene3D" id="1.10.3720.10">
    <property type="entry name" value="MetI-like"/>
    <property type="match status" value="1"/>
</dbReference>
<feature type="transmembrane region" description="Helical" evidence="7">
    <location>
        <begin position="232"/>
        <end position="253"/>
    </location>
</feature>
<comment type="similarity">
    <text evidence="7">Belongs to the binding-protein-dependent transport system permease family.</text>
</comment>
<dbReference type="InterPro" id="IPR051393">
    <property type="entry name" value="ABC_transporter_permease"/>
</dbReference>
<feature type="transmembrane region" description="Helical" evidence="7">
    <location>
        <begin position="126"/>
        <end position="146"/>
    </location>
</feature>
<keyword evidence="5 7" id="KW-1133">Transmembrane helix</keyword>
<evidence type="ECO:0000256" key="1">
    <source>
        <dbReference type="ARBA" id="ARBA00004651"/>
    </source>
</evidence>
<dbReference type="Pfam" id="PF00528">
    <property type="entry name" value="BPD_transp_1"/>
    <property type="match status" value="1"/>
</dbReference>